<gene>
    <name evidence="1" type="ORF">ANCCAN_28165</name>
</gene>
<dbReference type="Proteomes" id="UP000252519">
    <property type="component" value="Unassembled WGS sequence"/>
</dbReference>
<protein>
    <submittedName>
        <fullName evidence="1">Uncharacterized protein</fullName>
    </submittedName>
</protein>
<evidence type="ECO:0000313" key="2">
    <source>
        <dbReference type="Proteomes" id="UP000252519"/>
    </source>
</evidence>
<keyword evidence="2" id="KW-1185">Reference proteome</keyword>
<dbReference type="AlphaFoldDB" id="A0A368F5E7"/>
<dbReference type="EMBL" id="JOJR01009310">
    <property type="protein sequence ID" value="RCN26115.1"/>
    <property type="molecule type" value="Genomic_DNA"/>
</dbReference>
<proteinExistence type="predicted"/>
<organism evidence="1 2">
    <name type="scientific">Ancylostoma caninum</name>
    <name type="common">Dog hookworm</name>
    <dbReference type="NCBI Taxonomy" id="29170"/>
    <lineage>
        <taxon>Eukaryota</taxon>
        <taxon>Metazoa</taxon>
        <taxon>Ecdysozoa</taxon>
        <taxon>Nematoda</taxon>
        <taxon>Chromadorea</taxon>
        <taxon>Rhabditida</taxon>
        <taxon>Rhabditina</taxon>
        <taxon>Rhabditomorpha</taxon>
        <taxon>Strongyloidea</taxon>
        <taxon>Ancylostomatidae</taxon>
        <taxon>Ancylostomatinae</taxon>
        <taxon>Ancylostoma</taxon>
    </lineage>
</organism>
<comment type="caution">
    <text evidence="1">The sequence shown here is derived from an EMBL/GenBank/DDBJ whole genome shotgun (WGS) entry which is preliminary data.</text>
</comment>
<evidence type="ECO:0000313" key="1">
    <source>
        <dbReference type="EMBL" id="RCN26115.1"/>
    </source>
</evidence>
<sequence length="53" mass="5876">MVSNMIAVKETKFSDEEGVDQLPKPTTWGMLLRWVASDASASPTFDLDEEGPF</sequence>
<name>A0A368F5E7_ANCCA</name>
<reference evidence="1 2" key="1">
    <citation type="submission" date="2014-10" db="EMBL/GenBank/DDBJ databases">
        <title>Draft genome of the hookworm Ancylostoma caninum.</title>
        <authorList>
            <person name="Mitreva M."/>
        </authorList>
    </citation>
    <scope>NUCLEOTIDE SEQUENCE [LARGE SCALE GENOMIC DNA]</scope>
    <source>
        <strain evidence="1 2">Baltimore</strain>
    </source>
</reference>
<accession>A0A368F5E7</accession>